<keyword evidence="7" id="KW-1185">Reference proteome</keyword>
<dbReference type="Proteomes" id="UP000032234">
    <property type="component" value="Chromosome"/>
</dbReference>
<dbReference type="InterPro" id="IPR000847">
    <property type="entry name" value="LysR_HTH_N"/>
</dbReference>
<feature type="domain" description="HTH lysR-type" evidence="5">
    <location>
        <begin position="1"/>
        <end position="58"/>
    </location>
</feature>
<dbReference type="HOGENOM" id="CLU_039613_6_4_11"/>
<organism evidence="6 7">
    <name type="scientific">Streptomyces cyaneogriseus subsp. noncyanogenus</name>
    <dbReference type="NCBI Taxonomy" id="477245"/>
    <lineage>
        <taxon>Bacteria</taxon>
        <taxon>Bacillati</taxon>
        <taxon>Actinomycetota</taxon>
        <taxon>Actinomycetes</taxon>
        <taxon>Kitasatosporales</taxon>
        <taxon>Streptomycetaceae</taxon>
        <taxon>Streptomyces</taxon>
    </lineage>
</organism>
<dbReference type="Gene3D" id="1.10.10.10">
    <property type="entry name" value="Winged helix-like DNA-binding domain superfamily/Winged helix DNA-binding domain"/>
    <property type="match status" value="1"/>
</dbReference>
<keyword evidence="4" id="KW-0804">Transcription</keyword>
<evidence type="ECO:0000313" key="7">
    <source>
        <dbReference type="Proteomes" id="UP000032234"/>
    </source>
</evidence>
<dbReference type="SUPFAM" id="SSF53850">
    <property type="entry name" value="Periplasmic binding protein-like II"/>
    <property type="match status" value="1"/>
</dbReference>
<keyword evidence="2" id="KW-0805">Transcription regulation</keyword>
<protein>
    <recommendedName>
        <fullName evidence="5">HTH lysR-type domain-containing protein</fullName>
    </recommendedName>
</protein>
<dbReference type="PANTHER" id="PTHR30346:SF0">
    <property type="entry name" value="HCA OPERON TRANSCRIPTIONAL ACTIVATOR HCAR"/>
    <property type="match status" value="1"/>
</dbReference>
<reference evidence="6 7" key="1">
    <citation type="submission" date="2015-02" db="EMBL/GenBank/DDBJ databases">
        <title>Genome sequence of thermotolerant Streptomyces cyaneogriseus subsp. Noncyanogenus NMWT1, the producer of nematocidal antibiotics nemadectin.</title>
        <authorList>
            <person name="Wang H."/>
            <person name="Li C."/>
            <person name="Xiang W."/>
            <person name="Wang X."/>
        </authorList>
    </citation>
    <scope>NUCLEOTIDE SEQUENCE [LARGE SCALE GENOMIC DNA]</scope>
    <source>
        <strain evidence="6 7">NMWT 1</strain>
    </source>
</reference>
<dbReference type="AlphaFoldDB" id="A0A0C5FW72"/>
<dbReference type="FunFam" id="1.10.10.10:FF:000001">
    <property type="entry name" value="LysR family transcriptional regulator"/>
    <property type="match status" value="1"/>
</dbReference>
<dbReference type="Gene3D" id="3.40.190.10">
    <property type="entry name" value="Periplasmic binding protein-like II"/>
    <property type="match status" value="2"/>
</dbReference>
<dbReference type="PANTHER" id="PTHR30346">
    <property type="entry name" value="TRANSCRIPTIONAL DUAL REGULATOR HCAR-RELATED"/>
    <property type="match status" value="1"/>
</dbReference>
<dbReference type="GO" id="GO:0003677">
    <property type="term" value="F:DNA binding"/>
    <property type="evidence" value="ECO:0007669"/>
    <property type="project" value="UniProtKB-KW"/>
</dbReference>
<evidence type="ECO:0000313" key="6">
    <source>
        <dbReference type="EMBL" id="AJP04322.1"/>
    </source>
</evidence>
<dbReference type="PATRIC" id="fig|477245.3.peg.5388"/>
<evidence type="ECO:0000259" key="5">
    <source>
        <dbReference type="PROSITE" id="PS50931"/>
    </source>
</evidence>
<dbReference type="Pfam" id="PF03466">
    <property type="entry name" value="LysR_substrate"/>
    <property type="match status" value="1"/>
</dbReference>
<dbReference type="CDD" id="cd08414">
    <property type="entry name" value="PBP2_LTTR_aromatics_like"/>
    <property type="match status" value="1"/>
</dbReference>
<dbReference type="GO" id="GO:0003700">
    <property type="term" value="F:DNA-binding transcription factor activity"/>
    <property type="evidence" value="ECO:0007669"/>
    <property type="project" value="InterPro"/>
</dbReference>
<keyword evidence="3" id="KW-0238">DNA-binding</keyword>
<evidence type="ECO:0000256" key="1">
    <source>
        <dbReference type="ARBA" id="ARBA00009437"/>
    </source>
</evidence>
<dbReference type="OrthoDB" id="3176554at2"/>
<dbReference type="PROSITE" id="PS50931">
    <property type="entry name" value="HTH_LYSR"/>
    <property type="match status" value="1"/>
</dbReference>
<dbReference type="STRING" id="477245.TU94_25505"/>
<comment type="similarity">
    <text evidence="1">Belongs to the LysR transcriptional regulatory family.</text>
</comment>
<evidence type="ECO:0000256" key="4">
    <source>
        <dbReference type="ARBA" id="ARBA00023163"/>
    </source>
</evidence>
<proteinExistence type="inferred from homology"/>
<evidence type="ECO:0000256" key="3">
    <source>
        <dbReference type="ARBA" id="ARBA00023125"/>
    </source>
</evidence>
<dbReference type="InterPro" id="IPR036390">
    <property type="entry name" value="WH_DNA-bd_sf"/>
</dbReference>
<dbReference type="InterPro" id="IPR036388">
    <property type="entry name" value="WH-like_DNA-bd_sf"/>
</dbReference>
<sequence>MNLEQLRCVVVLAEELHFGRTARRLGLQQPALSQQVRRLEDELGVVLFERTTREVGITAAGESFVAEARRALHHAEKARLAARQTGRGEVGRLSLGFVGSAVPELLPRLLRRFRRAYPGVELEMRELPSARQAEELLAGRIDVGILHAWGEGEMPEGLAGQEIHREALVAALPRRHPLAALAPLPTARLAGEPFILFPRRLGPALHDRITGLARSAGFEIRVAQEAGHMQTILGLVAAEVGVSVVPRTMAALRQPGVAFQRLGPEPAPLPIQLVWRLGEVSPVVRNFRTVLGAAPAARPGRHDG</sequence>
<dbReference type="Pfam" id="PF00126">
    <property type="entry name" value="HTH_1"/>
    <property type="match status" value="1"/>
</dbReference>
<dbReference type="SUPFAM" id="SSF46785">
    <property type="entry name" value="Winged helix' DNA-binding domain"/>
    <property type="match status" value="1"/>
</dbReference>
<gene>
    <name evidence="6" type="ORF">TU94_25505</name>
</gene>
<dbReference type="PRINTS" id="PR00039">
    <property type="entry name" value="HTHLYSR"/>
</dbReference>
<accession>A0A0C5FW72</accession>
<evidence type="ECO:0000256" key="2">
    <source>
        <dbReference type="ARBA" id="ARBA00023015"/>
    </source>
</evidence>
<dbReference type="KEGG" id="scw:TU94_25505"/>
<dbReference type="GO" id="GO:0032993">
    <property type="term" value="C:protein-DNA complex"/>
    <property type="evidence" value="ECO:0007669"/>
    <property type="project" value="TreeGrafter"/>
</dbReference>
<name>A0A0C5FW72_9ACTN</name>
<dbReference type="RefSeq" id="WP_044384952.1">
    <property type="nucleotide sequence ID" value="NZ_CP010849.1"/>
</dbReference>
<dbReference type="InterPro" id="IPR005119">
    <property type="entry name" value="LysR_subst-bd"/>
</dbReference>
<dbReference type="EMBL" id="CP010849">
    <property type="protein sequence ID" value="AJP04322.1"/>
    <property type="molecule type" value="Genomic_DNA"/>
</dbReference>